<dbReference type="EMBL" id="CP022115">
    <property type="protein sequence ID" value="ASJ25650.1"/>
    <property type="molecule type" value="Genomic_DNA"/>
</dbReference>
<evidence type="ECO:0000313" key="1">
    <source>
        <dbReference type="EMBL" id="ASJ25650.1"/>
    </source>
</evidence>
<organism evidence="1 2">
    <name type="scientific">Laribacter hongkongensis</name>
    <dbReference type="NCBI Taxonomy" id="168471"/>
    <lineage>
        <taxon>Bacteria</taxon>
        <taxon>Pseudomonadati</taxon>
        <taxon>Pseudomonadota</taxon>
        <taxon>Betaproteobacteria</taxon>
        <taxon>Neisseriales</taxon>
        <taxon>Aquaspirillaceae</taxon>
        <taxon>Laribacter</taxon>
    </lineage>
</organism>
<sequence>MGKCPPIWKPSGIELCHYRCDGIALLRTSAARQIQPRPHIDLKQNGISNLRDMGEVDARLAESPLRALGAMQSPATAKAVEEPLGAMHA</sequence>
<proteinExistence type="predicted"/>
<protein>
    <submittedName>
        <fullName evidence="1">Uncharacterized protein</fullName>
    </submittedName>
</protein>
<gene>
    <name evidence="1" type="ORF">LHGZ1_2819</name>
</gene>
<reference evidence="2" key="1">
    <citation type="submission" date="2017-06" db="EMBL/GenBank/DDBJ databases">
        <title>Whole genome sequence of Laribacter hongkongensis LHGZ1.</title>
        <authorList>
            <person name="Chen D."/>
            <person name="Wu H."/>
            <person name="Chen J."/>
        </authorList>
    </citation>
    <scope>NUCLEOTIDE SEQUENCE [LARGE SCALE GENOMIC DNA]</scope>
    <source>
        <strain evidence="2">LHGZ1</strain>
    </source>
</reference>
<accession>A0A248LLI1</accession>
<name>A0A248LLI1_9NEIS</name>
<dbReference type="AlphaFoldDB" id="A0A248LLI1"/>
<evidence type="ECO:0000313" key="2">
    <source>
        <dbReference type="Proteomes" id="UP000197424"/>
    </source>
</evidence>
<dbReference type="Proteomes" id="UP000197424">
    <property type="component" value="Chromosome"/>
</dbReference>